<name>A0A0F5JRY1_9BACT</name>
<keyword evidence="1" id="KW-0812">Transmembrane</keyword>
<dbReference type="EMBL" id="AQHW01000002">
    <property type="protein sequence ID" value="KKB60518.1"/>
    <property type="molecule type" value="Genomic_DNA"/>
</dbReference>
<dbReference type="HOGENOM" id="CLU_021511_0_0_10"/>
<sequence>MFNTINCIFNYILLSFTTNSNFIRYVCSKRGDNLLKRYVLIFALILLTVTTFAKPESGYRSRVLPDSKEKTESSVRADSIMKEVIKNADKYQHILSKYEAEIYIKGRTEILKHNFLLRFGHHLFPVDRKNKDMIFEMVSNSKFTAPNSFLHNFQAVNGNSIPNSKKQQEALGFLNLNVYSSTIYNEGIITPMTKSASKFYSFNLEEVSDSTGLKIYKIRFMPKLWSQKLVCGDLYIRDKSWIIDKIDVNGRFDFAEFNLVMTFGRDYRRFILPDKASLFLRYHVLGNVIATSYHSSFKYNAVEWVEEDNESKKWRSLDLTGYYKLSSDTVPIIRDTAFWNKERDLPLTPEENKLYEIVDKETQQETDTANITKYLKLTEKFTNTMSMDYKTTRLKYSGIFNPFQLGYSGHNGITYRQRLRISKTFDKDRQIRFRPDVGFVFKRKEIFFSVNGDWEYQPEKKGILSISFGNGNESYSSAIMKDINEQLKDSSFNFDDLNLEYFKHYYAEIRNNIELFNGFQLWAGVTYHRRIPVKKKSEIPDPGEGVEELINENYHDFTPVIGISYTPRQYYWMDGYRKEYLYSHYPTISVEFARAIPGVGKSTGDYARIEADIHQSIPLGLSRKLNYHLSGGVYLNPKSIYFADFRYFSRRQFPESWGDEFGGVFNQLRSFWFNASDKYVQGHLMYESPFILSQLFKKKTSKYILSERFYFSQLWTPVLPSYTEVGYGFGNHIFNVAAFAGFDRWKYQNIGIKFAFELFQ</sequence>
<dbReference type="PATRIC" id="fig|1203610.3.peg.419"/>
<feature type="transmembrane region" description="Helical" evidence="1">
    <location>
        <begin position="34"/>
        <end position="53"/>
    </location>
</feature>
<dbReference type="RefSeq" id="WP_081693451.1">
    <property type="nucleotide sequence ID" value="NZ_KE386766.1"/>
</dbReference>
<dbReference type="Pfam" id="PF18939">
    <property type="entry name" value="DUF5686"/>
    <property type="match status" value="1"/>
</dbReference>
<organism evidence="2 3">
    <name type="scientific">Parabacteroides gordonii MS-1 = DSM 23371</name>
    <dbReference type="NCBI Taxonomy" id="1203610"/>
    <lineage>
        <taxon>Bacteria</taxon>
        <taxon>Pseudomonadati</taxon>
        <taxon>Bacteroidota</taxon>
        <taxon>Bacteroidia</taxon>
        <taxon>Bacteroidales</taxon>
        <taxon>Tannerellaceae</taxon>
        <taxon>Parabacteroides</taxon>
    </lineage>
</organism>
<keyword evidence="1" id="KW-0472">Membrane</keyword>
<dbReference type="Proteomes" id="UP000033035">
    <property type="component" value="Unassembled WGS sequence"/>
</dbReference>
<reference evidence="2 3" key="1">
    <citation type="submission" date="2013-04" db="EMBL/GenBank/DDBJ databases">
        <title>The Genome Sequence of Parabacteroides gordonii DSM 23371.</title>
        <authorList>
            <consortium name="The Broad Institute Genomics Platform"/>
            <person name="Earl A."/>
            <person name="Ward D."/>
            <person name="Feldgarden M."/>
            <person name="Gevers D."/>
            <person name="Martens E."/>
            <person name="Sakamoto M."/>
            <person name="Benno Y."/>
            <person name="Suzuki N."/>
            <person name="Matsunaga N."/>
            <person name="Koshihara K."/>
            <person name="Seki M."/>
            <person name="Komiya H."/>
            <person name="Walker B."/>
            <person name="Young S."/>
            <person name="Zeng Q."/>
            <person name="Gargeya S."/>
            <person name="Fitzgerald M."/>
            <person name="Haas B."/>
            <person name="Abouelleil A."/>
            <person name="Allen A.W."/>
            <person name="Alvarado L."/>
            <person name="Arachchi H.M."/>
            <person name="Berlin A.M."/>
            <person name="Chapman S.B."/>
            <person name="Gainer-Dewar J."/>
            <person name="Goldberg J."/>
            <person name="Griggs A."/>
            <person name="Gujja S."/>
            <person name="Hansen M."/>
            <person name="Howarth C."/>
            <person name="Imamovic A."/>
            <person name="Ireland A."/>
            <person name="Larimer J."/>
            <person name="McCowan C."/>
            <person name="Murphy C."/>
            <person name="Pearson M."/>
            <person name="Poon T.W."/>
            <person name="Priest M."/>
            <person name="Roberts A."/>
            <person name="Saif S."/>
            <person name="Shea T."/>
            <person name="Sisk P."/>
            <person name="Sykes S."/>
            <person name="Wortman J."/>
            <person name="Nusbaum C."/>
            <person name="Birren B."/>
        </authorList>
    </citation>
    <scope>NUCLEOTIDE SEQUENCE [LARGE SCALE GENOMIC DNA]</scope>
    <source>
        <strain evidence="2 3">MS-1</strain>
    </source>
</reference>
<dbReference type="InterPro" id="IPR043741">
    <property type="entry name" value="DUF5686"/>
</dbReference>
<evidence type="ECO:0000313" key="2">
    <source>
        <dbReference type="EMBL" id="KKB60518.1"/>
    </source>
</evidence>
<proteinExistence type="predicted"/>
<accession>A0A0F5JRY1</accession>
<keyword evidence="3" id="KW-1185">Reference proteome</keyword>
<gene>
    <name evidence="2" type="ORF">HMPREF1536_00399</name>
</gene>
<dbReference type="STRING" id="1203610.HMPREF1536_00399"/>
<evidence type="ECO:0000313" key="3">
    <source>
        <dbReference type="Proteomes" id="UP000033035"/>
    </source>
</evidence>
<protein>
    <submittedName>
        <fullName evidence="2">Uncharacterized protein</fullName>
    </submittedName>
</protein>
<keyword evidence="1" id="KW-1133">Transmembrane helix</keyword>
<evidence type="ECO:0000256" key="1">
    <source>
        <dbReference type="SAM" id="Phobius"/>
    </source>
</evidence>
<comment type="caution">
    <text evidence="2">The sequence shown here is derived from an EMBL/GenBank/DDBJ whole genome shotgun (WGS) entry which is preliminary data.</text>
</comment>
<dbReference type="AlphaFoldDB" id="A0A0F5JRY1"/>